<proteinExistence type="predicted"/>
<dbReference type="AlphaFoldDB" id="A0A2P2QI27"/>
<reference evidence="1" key="1">
    <citation type="submission" date="2018-02" db="EMBL/GenBank/DDBJ databases">
        <title>Rhizophora mucronata_Transcriptome.</title>
        <authorList>
            <person name="Meera S.P."/>
            <person name="Sreeshan A."/>
            <person name="Augustine A."/>
        </authorList>
    </citation>
    <scope>NUCLEOTIDE SEQUENCE</scope>
    <source>
        <tissue evidence="1">Leaf</tissue>
    </source>
</reference>
<protein>
    <submittedName>
        <fullName evidence="1">Uncharacterized protein</fullName>
    </submittedName>
</protein>
<sequence length="26" mass="3201">MKVRNNAYLMKTRQLLGFWMKQIGSW</sequence>
<dbReference type="EMBL" id="GGEC01086071">
    <property type="protein sequence ID" value="MBX66555.1"/>
    <property type="molecule type" value="Transcribed_RNA"/>
</dbReference>
<accession>A0A2P2QI27</accession>
<evidence type="ECO:0000313" key="1">
    <source>
        <dbReference type="EMBL" id="MBX66555.1"/>
    </source>
</evidence>
<name>A0A2P2QI27_RHIMU</name>
<organism evidence="1">
    <name type="scientific">Rhizophora mucronata</name>
    <name type="common">Asiatic mangrove</name>
    <dbReference type="NCBI Taxonomy" id="61149"/>
    <lineage>
        <taxon>Eukaryota</taxon>
        <taxon>Viridiplantae</taxon>
        <taxon>Streptophyta</taxon>
        <taxon>Embryophyta</taxon>
        <taxon>Tracheophyta</taxon>
        <taxon>Spermatophyta</taxon>
        <taxon>Magnoliopsida</taxon>
        <taxon>eudicotyledons</taxon>
        <taxon>Gunneridae</taxon>
        <taxon>Pentapetalae</taxon>
        <taxon>rosids</taxon>
        <taxon>fabids</taxon>
        <taxon>Malpighiales</taxon>
        <taxon>Rhizophoraceae</taxon>
        <taxon>Rhizophora</taxon>
    </lineage>
</organism>